<proteinExistence type="predicted"/>
<dbReference type="InterPro" id="IPR036390">
    <property type="entry name" value="WH_DNA-bd_sf"/>
</dbReference>
<dbReference type="EMBL" id="JAKNCT010000018">
    <property type="protein sequence ID" value="MCG5031957.1"/>
    <property type="molecule type" value="Genomic_DNA"/>
</dbReference>
<evidence type="ECO:0000256" key="1">
    <source>
        <dbReference type="ARBA" id="ARBA00023125"/>
    </source>
</evidence>
<protein>
    <submittedName>
        <fullName evidence="2">Rrf2 family transcriptional regulator</fullName>
    </submittedName>
</protein>
<dbReference type="PANTHER" id="PTHR33221:SF4">
    <property type="entry name" value="HTH-TYPE TRANSCRIPTIONAL REPRESSOR NSRR"/>
    <property type="match status" value="1"/>
</dbReference>
<accession>A0ABS9MU60</accession>
<sequence length="197" mass="22393">MQLTRFTDYSLRVLLYLSVDRDRNPPVTVEELSSQFAISRNHLVKIVHNMGQLGYIVTLRGRGGGIRLARDPAEYRIGDILQELEGSSVIDCHKVDCVLTGHCSLAGVLWRTMRKFYEELNRYTLADALDPDTENAVLAIHPTLEMLQHRRTMLKEMRFTPCGAPAKAKRCRAQPVILPENIRFRTEKAEPSKTGKS</sequence>
<gene>
    <name evidence="2" type="ORF">MAF45_10980</name>
</gene>
<evidence type="ECO:0000313" key="3">
    <source>
        <dbReference type="Proteomes" id="UP001297600"/>
    </source>
</evidence>
<dbReference type="InterPro" id="IPR036388">
    <property type="entry name" value="WH-like_DNA-bd_sf"/>
</dbReference>
<dbReference type="PROSITE" id="PS51197">
    <property type="entry name" value="HTH_RRF2_2"/>
    <property type="match status" value="1"/>
</dbReference>
<organism evidence="2 3">
    <name type="scientific">Mesosutterella porci</name>
    <dbReference type="NCBI Taxonomy" id="2915351"/>
    <lineage>
        <taxon>Bacteria</taxon>
        <taxon>Pseudomonadati</taxon>
        <taxon>Pseudomonadota</taxon>
        <taxon>Betaproteobacteria</taxon>
        <taxon>Burkholderiales</taxon>
        <taxon>Sutterellaceae</taxon>
        <taxon>Mesosutterella</taxon>
    </lineage>
</organism>
<keyword evidence="3" id="KW-1185">Reference proteome</keyword>
<evidence type="ECO:0000313" key="2">
    <source>
        <dbReference type="EMBL" id="MCG5031957.1"/>
    </source>
</evidence>
<comment type="caution">
    <text evidence="2">The sequence shown here is derived from an EMBL/GenBank/DDBJ whole genome shotgun (WGS) entry which is preliminary data.</text>
</comment>
<dbReference type="RefSeq" id="WP_237980655.1">
    <property type="nucleotide sequence ID" value="NZ_JAKNCT010000018.1"/>
</dbReference>
<dbReference type="NCBIfam" id="TIGR00738">
    <property type="entry name" value="rrf2_super"/>
    <property type="match status" value="1"/>
</dbReference>
<dbReference type="Pfam" id="PF02082">
    <property type="entry name" value="Rrf2"/>
    <property type="match status" value="1"/>
</dbReference>
<keyword evidence="1" id="KW-0238">DNA-binding</keyword>
<dbReference type="InterPro" id="IPR000944">
    <property type="entry name" value="Tscrpt_reg_Rrf2"/>
</dbReference>
<dbReference type="PANTHER" id="PTHR33221">
    <property type="entry name" value="WINGED HELIX-TURN-HELIX TRANSCRIPTIONAL REGULATOR, RRF2 FAMILY"/>
    <property type="match status" value="1"/>
</dbReference>
<dbReference type="Proteomes" id="UP001297600">
    <property type="component" value="Unassembled WGS sequence"/>
</dbReference>
<dbReference type="SUPFAM" id="SSF46785">
    <property type="entry name" value="Winged helix' DNA-binding domain"/>
    <property type="match status" value="1"/>
</dbReference>
<reference evidence="2 3" key="1">
    <citation type="submission" date="2022-02" db="EMBL/GenBank/DDBJ databases">
        <title>Mesosutterella porci, a novel member of the family Sutterellaceae from pig feces.</title>
        <authorList>
            <person name="Wylensek D."/>
            <person name="Clavel T."/>
        </authorList>
    </citation>
    <scope>NUCLEOTIDE SEQUENCE [LARGE SCALE GENOMIC DNA]</scope>
    <source>
        <strain evidence="3">oilRF-744-wt-GAM-9</strain>
    </source>
</reference>
<name>A0ABS9MU60_9BURK</name>
<dbReference type="Gene3D" id="1.10.10.10">
    <property type="entry name" value="Winged helix-like DNA-binding domain superfamily/Winged helix DNA-binding domain"/>
    <property type="match status" value="1"/>
</dbReference>